<accession>A0A0P5ZV88</accession>
<keyword evidence="3" id="KW-0963">Cytoplasm</keyword>
<evidence type="ECO:0000256" key="2">
    <source>
        <dbReference type="ARBA" id="ARBA00022448"/>
    </source>
</evidence>
<dbReference type="Gene3D" id="1.25.10.10">
    <property type="entry name" value="Leucine-rich Repeat Variant"/>
    <property type="match status" value="1"/>
</dbReference>
<dbReference type="InterPro" id="IPR040122">
    <property type="entry name" value="Importin_beta"/>
</dbReference>
<protein>
    <submittedName>
        <fullName evidence="6">Importin subunit beta-1</fullName>
    </submittedName>
</protein>
<dbReference type="SMART" id="SM00913">
    <property type="entry name" value="IBN_N"/>
    <property type="match status" value="1"/>
</dbReference>
<comment type="caution">
    <text evidence="6">The sequence shown here is derived from an EMBL/GenBank/DDBJ whole genome shotgun (WGS) entry which is preliminary data.</text>
</comment>
<dbReference type="PANTHER" id="PTHR10527">
    <property type="entry name" value="IMPORTIN BETA"/>
    <property type="match status" value="1"/>
</dbReference>
<dbReference type="InterPro" id="IPR058584">
    <property type="entry name" value="IMB1_TNPO1-like_TPR"/>
</dbReference>
<dbReference type="GO" id="GO:0031267">
    <property type="term" value="F:small GTPase binding"/>
    <property type="evidence" value="ECO:0007669"/>
    <property type="project" value="InterPro"/>
</dbReference>
<reference evidence="6 7" key="1">
    <citation type="submission" date="2016-03" db="EMBL/GenBank/DDBJ databases">
        <title>EvidentialGene: Evidence-directed Construction of Genes on Genomes.</title>
        <authorList>
            <person name="Gilbert D.G."/>
            <person name="Choi J.-H."/>
            <person name="Mockaitis K."/>
            <person name="Colbourne J."/>
            <person name="Pfrender M."/>
        </authorList>
    </citation>
    <scope>NUCLEOTIDE SEQUENCE [LARGE SCALE GENOMIC DNA]</scope>
    <source>
        <strain evidence="6 7">Xinb3</strain>
        <tissue evidence="6">Complete organism</tissue>
    </source>
</reference>
<proteinExistence type="predicted"/>
<gene>
    <name evidence="6" type="ORF">APZ42_018670</name>
</gene>
<keyword evidence="2" id="KW-0813">Transport</keyword>
<keyword evidence="5" id="KW-0653">Protein transport</keyword>
<name>A0A0P5ZV88_9CRUS</name>
<evidence type="ECO:0000256" key="1">
    <source>
        <dbReference type="ARBA" id="ARBA00004496"/>
    </source>
</evidence>
<evidence type="ECO:0000313" key="6">
    <source>
        <dbReference type="EMBL" id="KZS15504.1"/>
    </source>
</evidence>
<dbReference type="InterPro" id="IPR016024">
    <property type="entry name" value="ARM-type_fold"/>
</dbReference>
<sequence length="885" mass="98596">MVASLACLIQCLERTISPDRNILAEAQLVLEQCVQENVGQFISNMSIVLADSKNSPVARQAAGLQLKNCLTVRNVSQKEEYHRRWLALPLKTRKAIRERLISALGTENVYPSCAAQCLACIGAAELLSSETETSSDTTSLGDLLSVLANLIGQTANEHCKEAALEALGYVCQEVNPNVLSNFYTSILTPVLNSMINNKSTKRIRLAAARALLSSLECIHPQFETEGGRNIIIQVTCDATQSRIAEESVISLEILVKIAFFYYQHLLDYMDQAIVPITLNAIVSSDSNIAMQGIEFWSSVAEIELNLASGVYDPTFAVPKSCQYTEKALPKLVPILMEALVTWQDLSNDIDDLEDWTPFKGAFSCLMFLAQCCPNIIDLYIIPEVSNRIKHSDWRQRHAALWAVIAIIEEMGTEKAYENLLPLMAPIWELTEDKKSAKVRYGSHVLLNRIFELCPALIPKALRPLINGLLEHLDDNKEQVAAATCRSLASLVKVVFKLVSEKKDGGKPLTFSLSRYYKEITEKLLKCGEMSSEHLQFAAYQALADILVSSPHDCYGIVKSTIQTLLRKIQNLEDTTGQQYVMYGTLSRALVRFDLDENAVPLRHEFMSSLLSVLEAGVVKEEIFLATSCAISLLGPTELKVHLPSLTTYFKLAVGLPDVLPLIVGLIGDLFRVLGTESLPYLDYYWTTIIDLLNQKDIPTKLRSDCIATLMDMANSVGVLHYQPYIAPTLNQLQNIAGITVKNDTEHEEIQENTLKLYTVLFSYTCVDQEFGQLEQNLKLECSSRLLLMHECLKSVSKFMEDIIDEETSDIVIIAGGILVSLVIARLGAAKANTYFELNLNASWLLNAALHRANFFEFSSYECSQICKSALSELEDFNIVKRLIPN</sequence>
<evidence type="ECO:0000256" key="4">
    <source>
        <dbReference type="ARBA" id="ARBA00022737"/>
    </source>
</evidence>
<dbReference type="PROSITE" id="PS50166">
    <property type="entry name" value="IMPORTIN_B_NT"/>
    <property type="match status" value="1"/>
</dbReference>
<dbReference type="OrthoDB" id="10263328at2759"/>
<dbReference type="AlphaFoldDB" id="A0A0P5ZV88"/>
<dbReference type="GO" id="GO:0006606">
    <property type="term" value="P:protein import into nucleus"/>
    <property type="evidence" value="ECO:0007669"/>
    <property type="project" value="InterPro"/>
</dbReference>
<dbReference type="Proteomes" id="UP000076858">
    <property type="component" value="Unassembled WGS sequence"/>
</dbReference>
<organism evidence="6 7">
    <name type="scientific">Daphnia magna</name>
    <dbReference type="NCBI Taxonomy" id="35525"/>
    <lineage>
        <taxon>Eukaryota</taxon>
        <taxon>Metazoa</taxon>
        <taxon>Ecdysozoa</taxon>
        <taxon>Arthropoda</taxon>
        <taxon>Crustacea</taxon>
        <taxon>Branchiopoda</taxon>
        <taxon>Diplostraca</taxon>
        <taxon>Cladocera</taxon>
        <taxon>Anomopoda</taxon>
        <taxon>Daphniidae</taxon>
        <taxon>Daphnia</taxon>
    </lineage>
</organism>
<evidence type="ECO:0000256" key="5">
    <source>
        <dbReference type="ARBA" id="ARBA00022927"/>
    </source>
</evidence>
<keyword evidence="4" id="KW-0677">Repeat</keyword>
<comment type="subcellular location">
    <subcellularLocation>
        <location evidence="1">Cytoplasm</location>
    </subcellularLocation>
</comment>
<dbReference type="SUPFAM" id="SSF48371">
    <property type="entry name" value="ARM repeat"/>
    <property type="match status" value="1"/>
</dbReference>
<evidence type="ECO:0000256" key="3">
    <source>
        <dbReference type="ARBA" id="ARBA00022490"/>
    </source>
</evidence>
<dbReference type="Pfam" id="PF03810">
    <property type="entry name" value="IBN_N"/>
    <property type="match status" value="1"/>
</dbReference>
<dbReference type="STRING" id="35525.A0A0P5ZV88"/>
<evidence type="ECO:0000313" key="7">
    <source>
        <dbReference type="Proteomes" id="UP000076858"/>
    </source>
</evidence>
<dbReference type="EMBL" id="LRGB01000868">
    <property type="protein sequence ID" value="KZS15504.1"/>
    <property type="molecule type" value="Genomic_DNA"/>
</dbReference>
<dbReference type="InterPro" id="IPR011989">
    <property type="entry name" value="ARM-like"/>
</dbReference>
<dbReference type="InterPro" id="IPR001494">
    <property type="entry name" value="Importin-beta_N"/>
</dbReference>
<dbReference type="Pfam" id="PF25574">
    <property type="entry name" value="TPR_IMB1"/>
    <property type="match status" value="1"/>
</dbReference>
<keyword evidence="7" id="KW-1185">Reference proteome</keyword>
<dbReference type="GO" id="GO:0005737">
    <property type="term" value="C:cytoplasm"/>
    <property type="evidence" value="ECO:0007669"/>
    <property type="project" value="UniProtKB-SubCell"/>
</dbReference>